<feature type="region of interest" description="Disordered" evidence="1">
    <location>
        <begin position="310"/>
        <end position="329"/>
    </location>
</feature>
<dbReference type="OrthoDB" id="6161812at2759"/>
<dbReference type="Proteomes" id="UP000799424">
    <property type="component" value="Unassembled WGS sequence"/>
</dbReference>
<proteinExistence type="predicted"/>
<evidence type="ECO:0000313" key="3">
    <source>
        <dbReference type="Proteomes" id="UP000799424"/>
    </source>
</evidence>
<reference evidence="2" key="1">
    <citation type="journal article" date="2020" name="Stud. Mycol.">
        <title>101 Dothideomycetes genomes: a test case for predicting lifestyles and emergence of pathogens.</title>
        <authorList>
            <person name="Haridas S."/>
            <person name="Albert R."/>
            <person name="Binder M."/>
            <person name="Bloem J."/>
            <person name="Labutti K."/>
            <person name="Salamov A."/>
            <person name="Andreopoulos B."/>
            <person name="Baker S."/>
            <person name="Barry K."/>
            <person name="Bills G."/>
            <person name="Bluhm B."/>
            <person name="Cannon C."/>
            <person name="Castanera R."/>
            <person name="Culley D."/>
            <person name="Daum C."/>
            <person name="Ezra D."/>
            <person name="Gonzalez J."/>
            <person name="Henrissat B."/>
            <person name="Kuo A."/>
            <person name="Liang C."/>
            <person name="Lipzen A."/>
            <person name="Lutzoni F."/>
            <person name="Magnuson J."/>
            <person name="Mondo S."/>
            <person name="Nolan M."/>
            <person name="Ohm R."/>
            <person name="Pangilinan J."/>
            <person name="Park H.-J."/>
            <person name="Ramirez L."/>
            <person name="Alfaro M."/>
            <person name="Sun H."/>
            <person name="Tritt A."/>
            <person name="Yoshinaga Y."/>
            <person name="Zwiers L.-H."/>
            <person name="Turgeon B."/>
            <person name="Goodwin S."/>
            <person name="Spatafora J."/>
            <person name="Crous P."/>
            <person name="Grigoriev I."/>
        </authorList>
    </citation>
    <scope>NUCLEOTIDE SEQUENCE</scope>
    <source>
        <strain evidence="2">CBS 113818</strain>
    </source>
</reference>
<dbReference type="AlphaFoldDB" id="A0A6A6ZJ04"/>
<organism evidence="2 3">
    <name type="scientific">Ophiobolus disseminans</name>
    <dbReference type="NCBI Taxonomy" id="1469910"/>
    <lineage>
        <taxon>Eukaryota</taxon>
        <taxon>Fungi</taxon>
        <taxon>Dikarya</taxon>
        <taxon>Ascomycota</taxon>
        <taxon>Pezizomycotina</taxon>
        <taxon>Dothideomycetes</taxon>
        <taxon>Pleosporomycetidae</taxon>
        <taxon>Pleosporales</taxon>
        <taxon>Pleosporineae</taxon>
        <taxon>Phaeosphaeriaceae</taxon>
        <taxon>Ophiobolus</taxon>
    </lineage>
</organism>
<evidence type="ECO:0000256" key="1">
    <source>
        <dbReference type="SAM" id="MobiDB-lite"/>
    </source>
</evidence>
<feature type="compositionally biased region" description="Low complexity" evidence="1">
    <location>
        <begin position="319"/>
        <end position="329"/>
    </location>
</feature>
<dbReference type="PANTHER" id="PTHR35391:SF5">
    <property type="entry name" value="DUF6590 DOMAIN-CONTAINING PROTEIN"/>
    <property type="match status" value="1"/>
</dbReference>
<dbReference type="PANTHER" id="PTHR35391">
    <property type="entry name" value="C2H2-TYPE DOMAIN-CONTAINING PROTEIN-RELATED"/>
    <property type="match status" value="1"/>
</dbReference>
<name>A0A6A6ZJ04_9PLEO</name>
<keyword evidence="3" id="KW-1185">Reference proteome</keyword>
<protein>
    <recommendedName>
        <fullName evidence="4">C2H2-type domain-containing protein</fullName>
    </recommendedName>
</protein>
<evidence type="ECO:0000313" key="2">
    <source>
        <dbReference type="EMBL" id="KAF2820235.1"/>
    </source>
</evidence>
<feature type="region of interest" description="Disordered" evidence="1">
    <location>
        <begin position="248"/>
        <end position="269"/>
    </location>
</feature>
<dbReference type="EMBL" id="MU006241">
    <property type="protein sequence ID" value="KAF2820235.1"/>
    <property type="molecule type" value="Genomic_DNA"/>
</dbReference>
<feature type="compositionally biased region" description="Polar residues" evidence="1">
    <location>
        <begin position="258"/>
        <end position="269"/>
    </location>
</feature>
<accession>A0A6A6ZJ04</accession>
<gene>
    <name evidence="2" type="ORF">CC86DRAFT_412116</name>
</gene>
<sequence>MDDIPIAPTAQTARLFLFSCQELLIEDRDIHRIATTQLNRFDLWASNIGIFASKHSSLDYRLRTAPTAKAAVDGNLEILCKHALGALAGRMTLTDNELDAFADLSLQDIPAFAIKFNRQNLSLVTKDTRDVQLSLLKGVDKSIGVLHRFSLAIRKASNRHTIVRTPQLLAFDEGYHWGRSAQDLVSTSVVVVDPISFDVTKIFEDFVYRCCLKRYQEVMLQRCVAAISARRRQLTYFQKHEAKLANARAGGRAPDTCSGATPKSQNDQHANNLMVPIGSHSLIKPFATGGPSQAFDMTLGDTVPSVFKVESFRPPPSTSAPSSTNPGSSAGGLVLAGPFDISPAPEIARMEKEKMCPYCCIVYQSRVFSTKQRSGKWRKHLLEDIQPYICVYEKCEQLGTTYRTFKVWQAHLKKAHIQE</sequence>
<evidence type="ECO:0008006" key="4">
    <source>
        <dbReference type="Google" id="ProtNLM"/>
    </source>
</evidence>